<accession>A0A1L9RTP0</accession>
<evidence type="ECO:0000256" key="8">
    <source>
        <dbReference type="ARBA" id="ARBA00023242"/>
    </source>
</evidence>
<evidence type="ECO:0000256" key="1">
    <source>
        <dbReference type="ARBA" id="ARBA00004141"/>
    </source>
</evidence>
<name>A0A1L9RTP0_ASPWE</name>
<keyword evidence="3 10" id="KW-1133">Transmembrane helix</keyword>
<feature type="compositionally biased region" description="Polar residues" evidence="9">
    <location>
        <begin position="275"/>
        <end position="295"/>
    </location>
</feature>
<feature type="region of interest" description="Disordered" evidence="9">
    <location>
        <begin position="275"/>
        <end position="301"/>
    </location>
</feature>
<gene>
    <name evidence="12" type="ORF">ASPWEDRAFT_48592</name>
</gene>
<dbReference type="PANTHER" id="PTHR31465">
    <property type="entry name" value="PROTEIN RTA1-RELATED"/>
    <property type="match status" value="1"/>
</dbReference>
<dbReference type="STRING" id="1073089.A0A1L9RTP0"/>
<dbReference type="PANTHER" id="PTHR31465:SF31">
    <property type="entry name" value="DOMAIN PROTEIN, PUTATIVE (AFU_ORTHOLOGUE AFUA_6G09550)-RELATED"/>
    <property type="match status" value="1"/>
</dbReference>
<sequence length="763" mass="84361">MSSTGAIDFALYRYTPSIPAAAIFAGIFLILAILHLIRLTQTRTLFFIPFLVGLLFECAGYVARIFSHFDTMALGPYIVQTMLILVAPPLFAASIYMTLGRLIVTLNAEDKSVIPVRFLTKIFVVGDVISFLLQCGGGGYMSAGSLSAMDTGANIVIGGLIVQLIFFGFFVFVSALLHWRLKKQPQYTHLSHSVGAYNVQWESLMWALYAACLLILVRSVFRVAEFVEGNSGFIMSHEYLLYIFDGCLMALTGIVLLVVYPGAFLRDERKRESQVGLTTQAKVETSSTSSTNPMPASSKYHRISHTKSRRGCFACKSRRVKCDEEQPICGACSVRGDECNYPPAHETRRGPVRRDATSDHGRNPGLIPPEVHAIPIRPLDFHVPRTISTPDPDPNGEARESWTMHDMNLLQHYILRTSKKMSFSPGKILVWECIIPDIAAKDTFLMHLLLALAGLDILTSNDSRRRNISHTTELHALVEHHQKGLQGLQEKLATGGDANAEAAFAGSMLIVAFAFASLGISSLCVEPQISQPLEKPQIHWMRLVRGITSIAQQFWVALKLSRLRPLLQYNNANEDWKLLGSEPPTAPLRSIQSQSLSAFALGARQAISNLRGFLSTLPGSNGNPDPDQLFTAQDHAITVAEDLYMRILYVLHLHRIEPSPSHHDIQAEMEDAAISSWPHLVSDAFISSLDADHSPDIPTGFSFAILAHLYLLLTLLDGLWYLRGNFRIEIKKANALVAELDSPELAGLMAWVMDVVGLQVDTS</sequence>
<evidence type="ECO:0000256" key="2">
    <source>
        <dbReference type="ARBA" id="ARBA00022692"/>
    </source>
</evidence>
<dbReference type="CDD" id="cd00067">
    <property type="entry name" value="GAL4"/>
    <property type="match status" value="1"/>
</dbReference>
<feature type="transmembrane region" description="Helical" evidence="10">
    <location>
        <begin position="118"/>
        <end position="143"/>
    </location>
</feature>
<feature type="transmembrane region" description="Helical" evidence="10">
    <location>
        <begin position="701"/>
        <end position="722"/>
    </location>
</feature>
<dbReference type="Pfam" id="PF11951">
    <property type="entry name" value="Fungal_trans_2"/>
    <property type="match status" value="1"/>
</dbReference>
<dbReference type="GO" id="GO:0003677">
    <property type="term" value="F:DNA binding"/>
    <property type="evidence" value="ECO:0007669"/>
    <property type="project" value="UniProtKB-KW"/>
</dbReference>
<dbReference type="Proteomes" id="UP000184383">
    <property type="component" value="Unassembled WGS sequence"/>
</dbReference>
<dbReference type="EMBL" id="KV878210">
    <property type="protein sequence ID" value="OJJ38321.1"/>
    <property type="molecule type" value="Genomic_DNA"/>
</dbReference>
<feature type="transmembrane region" description="Helical" evidence="10">
    <location>
        <begin position="502"/>
        <end position="523"/>
    </location>
</feature>
<dbReference type="Pfam" id="PF00172">
    <property type="entry name" value="Zn_clus"/>
    <property type="match status" value="1"/>
</dbReference>
<dbReference type="SUPFAM" id="SSF57701">
    <property type="entry name" value="Zn2/Cys6 DNA-binding domain"/>
    <property type="match status" value="1"/>
</dbReference>
<comment type="subcellular location">
    <subcellularLocation>
        <location evidence="1">Membrane</location>
        <topology evidence="1">Multi-pass membrane protein</topology>
    </subcellularLocation>
</comment>
<keyword evidence="5" id="KW-0238">DNA-binding</keyword>
<evidence type="ECO:0000313" key="12">
    <source>
        <dbReference type="EMBL" id="OJJ38321.1"/>
    </source>
</evidence>
<feature type="transmembrane region" description="Helical" evidence="10">
    <location>
        <begin position="77"/>
        <end position="97"/>
    </location>
</feature>
<dbReference type="InterPro" id="IPR007568">
    <property type="entry name" value="RTA1"/>
</dbReference>
<feature type="transmembrane region" description="Helical" evidence="10">
    <location>
        <begin position="155"/>
        <end position="179"/>
    </location>
</feature>
<proteinExistence type="predicted"/>
<protein>
    <recommendedName>
        <fullName evidence="11">Zn(2)-C6 fungal-type domain-containing protein</fullName>
    </recommendedName>
</protein>
<dbReference type="GO" id="GO:0008270">
    <property type="term" value="F:zinc ion binding"/>
    <property type="evidence" value="ECO:0007669"/>
    <property type="project" value="InterPro"/>
</dbReference>
<organism evidence="12 13">
    <name type="scientific">Aspergillus wentii DTO 134E9</name>
    <dbReference type="NCBI Taxonomy" id="1073089"/>
    <lineage>
        <taxon>Eukaryota</taxon>
        <taxon>Fungi</taxon>
        <taxon>Dikarya</taxon>
        <taxon>Ascomycota</taxon>
        <taxon>Pezizomycotina</taxon>
        <taxon>Eurotiomycetes</taxon>
        <taxon>Eurotiomycetidae</taxon>
        <taxon>Eurotiales</taxon>
        <taxon>Aspergillaceae</taxon>
        <taxon>Aspergillus</taxon>
        <taxon>Aspergillus subgen. Cremei</taxon>
    </lineage>
</organism>
<keyword evidence="2 10" id="KW-0812">Transmembrane</keyword>
<feature type="domain" description="Zn(2)-C6 fungal-type" evidence="11">
    <location>
        <begin position="311"/>
        <end position="341"/>
    </location>
</feature>
<keyword evidence="7" id="KW-0804">Transcription</keyword>
<keyword evidence="4" id="KW-0805">Transcription regulation</keyword>
<evidence type="ECO:0000259" key="11">
    <source>
        <dbReference type="PROSITE" id="PS50048"/>
    </source>
</evidence>
<evidence type="ECO:0000256" key="10">
    <source>
        <dbReference type="SAM" id="Phobius"/>
    </source>
</evidence>
<evidence type="ECO:0000313" key="13">
    <source>
        <dbReference type="Proteomes" id="UP000184383"/>
    </source>
</evidence>
<feature type="transmembrane region" description="Helical" evidence="10">
    <location>
        <begin position="241"/>
        <end position="265"/>
    </location>
</feature>
<dbReference type="Pfam" id="PF04479">
    <property type="entry name" value="RTA1"/>
    <property type="match status" value="1"/>
</dbReference>
<dbReference type="InterPro" id="IPR021858">
    <property type="entry name" value="Fun_TF"/>
</dbReference>
<dbReference type="Gene3D" id="4.10.240.10">
    <property type="entry name" value="Zn(2)-C6 fungal-type DNA-binding domain"/>
    <property type="match status" value="1"/>
</dbReference>
<keyword evidence="6 10" id="KW-0472">Membrane</keyword>
<dbReference type="PROSITE" id="PS00463">
    <property type="entry name" value="ZN2_CY6_FUNGAL_1"/>
    <property type="match status" value="1"/>
</dbReference>
<evidence type="ECO:0000256" key="5">
    <source>
        <dbReference type="ARBA" id="ARBA00023125"/>
    </source>
</evidence>
<dbReference type="GO" id="GO:0000981">
    <property type="term" value="F:DNA-binding transcription factor activity, RNA polymerase II-specific"/>
    <property type="evidence" value="ECO:0007669"/>
    <property type="project" value="InterPro"/>
</dbReference>
<feature type="transmembrane region" description="Helical" evidence="10">
    <location>
        <begin position="199"/>
        <end position="221"/>
    </location>
</feature>
<evidence type="ECO:0000256" key="7">
    <source>
        <dbReference type="ARBA" id="ARBA00023163"/>
    </source>
</evidence>
<dbReference type="InterPro" id="IPR036864">
    <property type="entry name" value="Zn2-C6_fun-type_DNA-bd_sf"/>
</dbReference>
<evidence type="ECO:0000256" key="6">
    <source>
        <dbReference type="ARBA" id="ARBA00023136"/>
    </source>
</evidence>
<dbReference type="InterPro" id="IPR001138">
    <property type="entry name" value="Zn2Cys6_DnaBD"/>
</dbReference>
<dbReference type="GO" id="GO:0016020">
    <property type="term" value="C:membrane"/>
    <property type="evidence" value="ECO:0007669"/>
    <property type="project" value="UniProtKB-SubCell"/>
</dbReference>
<evidence type="ECO:0000256" key="3">
    <source>
        <dbReference type="ARBA" id="ARBA00022989"/>
    </source>
</evidence>
<evidence type="ECO:0000256" key="9">
    <source>
        <dbReference type="SAM" id="MobiDB-lite"/>
    </source>
</evidence>
<dbReference type="RefSeq" id="XP_040691997.1">
    <property type="nucleotide sequence ID" value="XM_040837127.1"/>
</dbReference>
<feature type="transmembrane region" description="Helical" evidence="10">
    <location>
        <begin position="44"/>
        <end position="65"/>
    </location>
</feature>
<evidence type="ECO:0000256" key="4">
    <source>
        <dbReference type="ARBA" id="ARBA00023015"/>
    </source>
</evidence>
<dbReference type="VEuPathDB" id="FungiDB:ASPWEDRAFT_48592"/>
<dbReference type="AlphaFoldDB" id="A0A1L9RTP0"/>
<keyword evidence="8" id="KW-0539">Nucleus</keyword>
<reference evidence="13" key="1">
    <citation type="journal article" date="2017" name="Genome Biol.">
        <title>Comparative genomics reveals high biological diversity and specific adaptations in the industrially and medically important fungal genus Aspergillus.</title>
        <authorList>
            <person name="de Vries R.P."/>
            <person name="Riley R."/>
            <person name="Wiebenga A."/>
            <person name="Aguilar-Osorio G."/>
            <person name="Amillis S."/>
            <person name="Uchima C.A."/>
            <person name="Anderluh G."/>
            <person name="Asadollahi M."/>
            <person name="Askin M."/>
            <person name="Barry K."/>
            <person name="Battaglia E."/>
            <person name="Bayram O."/>
            <person name="Benocci T."/>
            <person name="Braus-Stromeyer S.A."/>
            <person name="Caldana C."/>
            <person name="Canovas D."/>
            <person name="Cerqueira G.C."/>
            <person name="Chen F."/>
            <person name="Chen W."/>
            <person name="Choi C."/>
            <person name="Clum A."/>
            <person name="Dos Santos R.A."/>
            <person name="Damasio A.R."/>
            <person name="Diallinas G."/>
            <person name="Emri T."/>
            <person name="Fekete E."/>
            <person name="Flipphi M."/>
            <person name="Freyberg S."/>
            <person name="Gallo A."/>
            <person name="Gournas C."/>
            <person name="Habgood R."/>
            <person name="Hainaut M."/>
            <person name="Harispe M.L."/>
            <person name="Henrissat B."/>
            <person name="Hilden K.S."/>
            <person name="Hope R."/>
            <person name="Hossain A."/>
            <person name="Karabika E."/>
            <person name="Karaffa L."/>
            <person name="Karanyi Z."/>
            <person name="Krasevec N."/>
            <person name="Kuo A."/>
            <person name="Kusch H."/>
            <person name="LaButti K."/>
            <person name="Lagendijk E.L."/>
            <person name="Lapidus A."/>
            <person name="Levasseur A."/>
            <person name="Lindquist E."/>
            <person name="Lipzen A."/>
            <person name="Logrieco A.F."/>
            <person name="MacCabe A."/>
            <person name="Maekelae M.R."/>
            <person name="Malavazi I."/>
            <person name="Melin P."/>
            <person name="Meyer V."/>
            <person name="Mielnichuk N."/>
            <person name="Miskei M."/>
            <person name="Molnar A.P."/>
            <person name="Mule G."/>
            <person name="Ngan C.Y."/>
            <person name="Orejas M."/>
            <person name="Orosz E."/>
            <person name="Ouedraogo J.P."/>
            <person name="Overkamp K.M."/>
            <person name="Park H.-S."/>
            <person name="Perrone G."/>
            <person name="Piumi F."/>
            <person name="Punt P.J."/>
            <person name="Ram A.F."/>
            <person name="Ramon A."/>
            <person name="Rauscher S."/>
            <person name="Record E."/>
            <person name="Riano-Pachon D.M."/>
            <person name="Robert V."/>
            <person name="Roehrig J."/>
            <person name="Ruller R."/>
            <person name="Salamov A."/>
            <person name="Salih N.S."/>
            <person name="Samson R.A."/>
            <person name="Sandor E."/>
            <person name="Sanguinetti M."/>
            <person name="Schuetze T."/>
            <person name="Sepcic K."/>
            <person name="Shelest E."/>
            <person name="Sherlock G."/>
            <person name="Sophianopoulou V."/>
            <person name="Squina F.M."/>
            <person name="Sun H."/>
            <person name="Susca A."/>
            <person name="Todd R.B."/>
            <person name="Tsang A."/>
            <person name="Unkles S.E."/>
            <person name="van de Wiele N."/>
            <person name="van Rossen-Uffink D."/>
            <person name="Oliveira J.V."/>
            <person name="Vesth T.C."/>
            <person name="Visser J."/>
            <person name="Yu J.-H."/>
            <person name="Zhou M."/>
            <person name="Andersen M.R."/>
            <person name="Archer D.B."/>
            <person name="Baker S.E."/>
            <person name="Benoit I."/>
            <person name="Brakhage A.A."/>
            <person name="Braus G.H."/>
            <person name="Fischer R."/>
            <person name="Frisvad J.C."/>
            <person name="Goldman G.H."/>
            <person name="Houbraken J."/>
            <person name="Oakley B."/>
            <person name="Pocsi I."/>
            <person name="Scazzocchio C."/>
            <person name="Seiboth B."/>
            <person name="vanKuyk P.A."/>
            <person name="Wortman J."/>
            <person name="Dyer P.S."/>
            <person name="Grigoriev I.V."/>
        </authorList>
    </citation>
    <scope>NUCLEOTIDE SEQUENCE [LARGE SCALE GENOMIC DNA]</scope>
    <source>
        <strain evidence="13">DTO 134E9</strain>
    </source>
</reference>
<feature type="region of interest" description="Disordered" evidence="9">
    <location>
        <begin position="342"/>
        <end position="370"/>
    </location>
</feature>
<keyword evidence="13" id="KW-1185">Reference proteome</keyword>
<feature type="transmembrane region" description="Helical" evidence="10">
    <location>
        <begin position="18"/>
        <end position="37"/>
    </location>
</feature>
<dbReference type="OrthoDB" id="3546279at2759"/>
<feature type="compositionally biased region" description="Basic and acidic residues" evidence="9">
    <location>
        <begin position="345"/>
        <end position="362"/>
    </location>
</feature>
<dbReference type="SMART" id="SM00066">
    <property type="entry name" value="GAL4"/>
    <property type="match status" value="1"/>
</dbReference>
<dbReference type="PROSITE" id="PS50048">
    <property type="entry name" value="ZN2_CY6_FUNGAL_2"/>
    <property type="match status" value="1"/>
</dbReference>
<dbReference type="GeneID" id="63752975"/>